<dbReference type="EMBL" id="JAXCGZ010013797">
    <property type="protein sequence ID" value="KAK7071939.1"/>
    <property type="molecule type" value="Genomic_DNA"/>
</dbReference>
<proteinExistence type="predicted"/>
<dbReference type="Gene3D" id="3.90.1140.10">
    <property type="entry name" value="Cyclic phosphodiesterase"/>
    <property type="match status" value="1"/>
</dbReference>
<dbReference type="Pfam" id="PF04457">
    <property type="entry name" value="MJ1316"/>
    <property type="match status" value="1"/>
</dbReference>
<sequence length="460" mass="52438">KGRGKNLESIKEIAASESSTMSEVPSSPSPVLCAALPVVHNEETQEMTMEAAALKEQAVCSFYLEGKCRFGNQCFNLHLPDLLAKNKKDQLKCKGKKKVRRKSPPPEEDDRRGKKPPMKTAGDVRNRILWDAMLEKEYFTVGYLDRFVGIVEKPFTDFTWEHLALVDVDELAIPQHRIQYFSYKGTKVWDKNERLDNVFGSTGSDVDIYDLMQEIDLEQEEKLRTFDPDASDSDDDDEAIVMTNTEGIKERVVAQKEEFDKLRATHFLCIRVHNEEVKNAVAEVQEQIIMAEPVLRSCAMPTELMHVTLAMIRINSPDAMVALTDLLQEIQPKIQALLAQPQQKHIIVKGLSTFGARVLYAKLQIPEAFNALVQMLQESLANIDDLLITNHFDFVPHMTLIKISRPVARERRSKYLNSALYSDYIEKEFGIIDINNINLCFIDDKRGHDGFYVTCKAIRI</sequence>
<evidence type="ECO:0000259" key="3">
    <source>
        <dbReference type="PROSITE" id="PS50103"/>
    </source>
</evidence>
<evidence type="ECO:0000313" key="5">
    <source>
        <dbReference type="Proteomes" id="UP001381693"/>
    </source>
</evidence>
<gene>
    <name evidence="4" type="primary">LENG9</name>
    <name evidence="4" type="ORF">SK128_016431</name>
</gene>
<dbReference type="SMART" id="SM00356">
    <property type="entry name" value="ZnF_C3H1"/>
    <property type="match status" value="1"/>
</dbReference>
<protein>
    <submittedName>
        <fullName evidence="4">Solute carrier 7 member 3</fullName>
    </submittedName>
</protein>
<comment type="caution">
    <text evidence="4">The sequence shown here is derived from an EMBL/GenBank/DDBJ whole genome shotgun (WGS) entry which is preliminary data.</text>
</comment>
<dbReference type="PROSITE" id="PS50103">
    <property type="entry name" value="ZF_C3H1"/>
    <property type="match status" value="1"/>
</dbReference>
<keyword evidence="1" id="KW-0479">Metal-binding</keyword>
<dbReference type="InterPro" id="IPR042653">
    <property type="entry name" value="Leng9"/>
</dbReference>
<feature type="non-terminal residue" evidence="4">
    <location>
        <position position="1"/>
    </location>
</feature>
<dbReference type="Pfam" id="PF10469">
    <property type="entry name" value="AKAP7_NLS"/>
    <property type="match status" value="1"/>
</dbReference>
<organism evidence="4 5">
    <name type="scientific">Halocaridina rubra</name>
    <name type="common">Hawaiian red shrimp</name>
    <dbReference type="NCBI Taxonomy" id="373956"/>
    <lineage>
        <taxon>Eukaryota</taxon>
        <taxon>Metazoa</taxon>
        <taxon>Ecdysozoa</taxon>
        <taxon>Arthropoda</taxon>
        <taxon>Crustacea</taxon>
        <taxon>Multicrustacea</taxon>
        <taxon>Malacostraca</taxon>
        <taxon>Eumalacostraca</taxon>
        <taxon>Eucarida</taxon>
        <taxon>Decapoda</taxon>
        <taxon>Pleocyemata</taxon>
        <taxon>Caridea</taxon>
        <taxon>Atyoidea</taxon>
        <taxon>Atyidae</taxon>
        <taxon>Halocaridina</taxon>
    </lineage>
</organism>
<dbReference type="GO" id="GO:0008270">
    <property type="term" value="F:zinc ion binding"/>
    <property type="evidence" value="ECO:0007669"/>
    <property type="project" value="UniProtKB-KW"/>
</dbReference>
<keyword evidence="1" id="KW-0862">Zinc</keyword>
<reference evidence="4 5" key="1">
    <citation type="submission" date="2023-11" db="EMBL/GenBank/DDBJ databases">
        <title>Halocaridina rubra genome assembly.</title>
        <authorList>
            <person name="Smith C."/>
        </authorList>
    </citation>
    <scope>NUCLEOTIDE SEQUENCE [LARGE SCALE GENOMIC DNA]</scope>
    <source>
        <strain evidence="4">EP-1</strain>
        <tissue evidence="4">Whole</tissue>
    </source>
</reference>
<feature type="region of interest" description="Disordered" evidence="2">
    <location>
        <begin position="94"/>
        <end position="121"/>
    </location>
</feature>
<feature type="domain" description="C3H1-type" evidence="3">
    <location>
        <begin position="54"/>
        <end position="81"/>
    </location>
</feature>
<evidence type="ECO:0000313" key="4">
    <source>
        <dbReference type="EMBL" id="KAK7071939.1"/>
    </source>
</evidence>
<dbReference type="PANTHER" id="PTHR46729:SF1">
    <property type="entry name" value="LEUKOCYTE RECEPTOR CLUSTER MEMBER 9"/>
    <property type="match status" value="1"/>
</dbReference>
<dbReference type="InterPro" id="IPR019510">
    <property type="entry name" value="AKAP7-like_phosphoesterase"/>
</dbReference>
<dbReference type="InterPro" id="IPR009097">
    <property type="entry name" value="Cyclic_Pdiesterase"/>
</dbReference>
<name>A0AAN8X2Y6_HALRR</name>
<dbReference type="Proteomes" id="UP001381693">
    <property type="component" value="Unassembled WGS sequence"/>
</dbReference>
<evidence type="ECO:0000256" key="2">
    <source>
        <dbReference type="SAM" id="MobiDB-lite"/>
    </source>
</evidence>
<dbReference type="PANTHER" id="PTHR46729">
    <property type="entry name" value="LEUKOCYTE RECEPTOR CLUSTER MEMBER 9"/>
    <property type="match status" value="1"/>
</dbReference>
<feature type="compositionally biased region" description="Basic residues" evidence="2">
    <location>
        <begin position="94"/>
        <end position="103"/>
    </location>
</feature>
<dbReference type="SUPFAM" id="SSF55144">
    <property type="entry name" value="LigT-like"/>
    <property type="match status" value="1"/>
</dbReference>
<evidence type="ECO:0000256" key="1">
    <source>
        <dbReference type="PROSITE-ProRule" id="PRU00723"/>
    </source>
</evidence>
<dbReference type="InterPro" id="IPR040459">
    <property type="entry name" value="MJ1316"/>
</dbReference>
<dbReference type="InterPro" id="IPR000571">
    <property type="entry name" value="Znf_CCCH"/>
</dbReference>
<accession>A0AAN8X2Y6</accession>
<keyword evidence="1" id="KW-0863">Zinc-finger</keyword>
<keyword evidence="5" id="KW-1185">Reference proteome</keyword>
<feature type="zinc finger region" description="C3H1-type" evidence="1">
    <location>
        <begin position="54"/>
        <end position="81"/>
    </location>
</feature>
<dbReference type="AlphaFoldDB" id="A0AAN8X2Y6"/>
<dbReference type="Gene3D" id="2.30.30.1190">
    <property type="match status" value="1"/>
</dbReference>